<protein>
    <submittedName>
        <fullName evidence="7">Carbohydrate ABC transporter substrate-binding protein, CUT1 family</fullName>
    </submittedName>
</protein>
<keyword evidence="8" id="KW-1185">Reference proteome</keyword>
<feature type="signal peptide" evidence="6">
    <location>
        <begin position="1"/>
        <end position="26"/>
    </location>
</feature>
<gene>
    <name evidence="7" type="ORF">GA0070606_0079</name>
</gene>
<dbReference type="Proteomes" id="UP000199001">
    <property type="component" value="Unassembled WGS sequence"/>
</dbReference>
<dbReference type="AlphaFoldDB" id="A0A1C6TQR2"/>
<dbReference type="InterPro" id="IPR050490">
    <property type="entry name" value="Bact_solute-bd_prot1"/>
</dbReference>
<dbReference type="Pfam" id="PF01547">
    <property type="entry name" value="SBP_bac_1"/>
    <property type="match status" value="1"/>
</dbReference>
<feature type="chain" id="PRO_5039361194" evidence="6">
    <location>
        <begin position="27"/>
        <end position="448"/>
    </location>
</feature>
<accession>A0A1C6TQR2</accession>
<evidence type="ECO:0000256" key="6">
    <source>
        <dbReference type="SAM" id="SignalP"/>
    </source>
</evidence>
<evidence type="ECO:0000256" key="5">
    <source>
        <dbReference type="ARBA" id="ARBA00023288"/>
    </source>
</evidence>
<dbReference type="STRING" id="47855.GA0070606_0079"/>
<dbReference type="PANTHER" id="PTHR43649">
    <property type="entry name" value="ARABINOSE-BINDING PROTEIN-RELATED"/>
    <property type="match status" value="1"/>
</dbReference>
<proteinExistence type="predicted"/>
<organism evidence="7 8">
    <name type="scientific">Micromonospora citrea</name>
    <dbReference type="NCBI Taxonomy" id="47855"/>
    <lineage>
        <taxon>Bacteria</taxon>
        <taxon>Bacillati</taxon>
        <taxon>Actinomycetota</taxon>
        <taxon>Actinomycetes</taxon>
        <taxon>Micromonosporales</taxon>
        <taxon>Micromonosporaceae</taxon>
        <taxon>Micromonospora</taxon>
    </lineage>
</organism>
<name>A0A1C6TQR2_9ACTN</name>
<evidence type="ECO:0000256" key="4">
    <source>
        <dbReference type="ARBA" id="ARBA00023139"/>
    </source>
</evidence>
<keyword evidence="1" id="KW-1003">Cell membrane</keyword>
<reference evidence="8" key="1">
    <citation type="submission" date="2016-06" db="EMBL/GenBank/DDBJ databases">
        <authorList>
            <person name="Varghese N."/>
            <person name="Submissions Spin"/>
        </authorList>
    </citation>
    <scope>NUCLEOTIDE SEQUENCE [LARGE SCALE GENOMIC DNA]</scope>
    <source>
        <strain evidence="8">DSM 43903</strain>
    </source>
</reference>
<keyword evidence="2 6" id="KW-0732">Signal</keyword>
<dbReference type="PANTHER" id="PTHR43649:SF33">
    <property type="entry name" value="POLYGALACTURONAN_RHAMNOGALACTURONAN-BINDING PROTEIN YTCQ"/>
    <property type="match status" value="1"/>
</dbReference>
<evidence type="ECO:0000313" key="7">
    <source>
        <dbReference type="EMBL" id="SCL43971.1"/>
    </source>
</evidence>
<evidence type="ECO:0000256" key="2">
    <source>
        <dbReference type="ARBA" id="ARBA00022729"/>
    </source>
</evidence>
<keyword evidence="3" id="KW-0472">Membrane</keyword>
<sequence length="448" mass="48879">MRPETTPTMRPKAMLALLLTAVLAVAGCGAGSGASADGPVRLLVFGAPEELAAYRTLVEAYEKARPGADVQLVEASDRKDLLARLATSVAGGAPPDLFLMNYRFYGQFAAKDVIEPLDDRLAASDTVDPADYYPVAWNAFRWQDRQLCLPQNVSSLAVYYNRTLFAKYGVPEPKAGWTWNDMVATAGAMTRDSRGAVIRATESEGAALRPAVHGLGVEPSIIRLAPFVWSGGGQLVDDPARPTRLTLDTPAAREALKNLVDLRLAYGVVPTDEEVEAEDDESRFANGRLAMLMSSRRSTTTFRSITGFEWDVAPLPVYREQVGVLHSDAYCMTRGAKHKDAAWRFLEFAIAEEGQRIVAATGRTVPSHIGVSQSPAFLGPAQPPRSARVFLDAIPTVRALPTVSTWPEIEDVTYGILENAMHRGDRLDDVIRELDRQTRPIFARGEHG</sequence>
<dbReference type="CDD" id="cd13585">
    <property type="entry name" value="PBP2_TMBP_like"/>
    <property type="match status" value="1"/>
</dbReference>
<keyword evidence="5" id="KW-0449">Lipoprotein</keyword>
<evidence type="ECO:0000256" key="1">
    <source>
        <dbReference type="ARBA" id="ARBA00022475"/>
    </source>
</evidence>
<dbReference type="PROSITE" id="PS51257">
    <property type="entry name" value="PROKAR_LIPOPROTEIN"/>
    <property type="match status" value="1"/>
</dbReference>
<evidence type="ECO:0000256" key="3">
    <source>
        <dbReference type="ARBA" id="ARBA00023136"/>
    </source>
</evidence>
<evidence type="ECO:0000313" key="8">
    <source>
        <dbReference type="Proteomes" id="UP000199001"/>
    </source>
</evidence>
<dbReference type="InterPro" id="IPR006059">
    <property type="entry name" value="SBP"/>
</dbReference>
<dbReference type="Gene3D" id="3.40.190.10">
    <property type="entry name" value="Periplasmic binding protein-like II"/>
    <property type="match status" value="1"/>
</dbReference>
<dbReference type="SUPFAM" id="SSF53850">
    <property type="entry name" value="Periplasmic binding protein-like II"/>
    <property type="match status" value="1"/>
</dbReference>
<keyword evidence="4" id="KW-0564">Palmitate</keyword>
<dbReference type="EMBL" id="FMHZ01000002">
    <property type="protein sequence ID" value="SCL43971.1"/>
    <property type="molecule type" value="Genomic_DNA"/>
</dbReference>